<accession>A0A8H6VZ32</accession>
<organism evidence="2 3">
    <name type="scientific">Mycena indigotica</name>
    <dbReference type="NCBI Taxonomy" id="2126181"/>
    <lineage>
        <taxon>Eukaryota</taxon>
        <taxon>Fungi</taxon>
        <taxon>Dikarya</taxon>
        <taxon>Basidiomycota</taxon>
        <taxon>Agaricomycotina</taxon>
        <taxon>Agaricomycetes</taxon>
        <taxon>Agaricomycetidae</taxon>
        <taxon>Agaricales</taxon>
        <taxon>Marasmiineae</taxon>
        <taxon>Mycenaceae</taxon>
        <taxon>Mycena</taxon>
    </lineage>
</organism>
<feature type="compositionally biased region" description="Low complexity" evidence="1">
    <location>
        <begin position="48"/>
        <end position="68"/>
    </location>
</feature>
<dbReference type="OrthoDB" id="3046911at2759"/>
<dbReference type="RefSeq" id="XP_037217495.1">
    <property type="nucleotide sequence ID" value="XM_037366083.1"/>
</dbReference>
<comment type="caution">
    <text evidence="2">The sequence shown here is derived from an EMBL/GenBank/DDBJ whole genome shotgun (WGS) entry which is preliminary data.</text>
</comment>
<keyword evidence="3" id="KW-1185">Reference proteome</keyword>
<dbReference type="Proteomes" id="UP000636479">
    <property type="component" value="Unassembled WGS sequence"/>
</dbReference>
<reference evidence="2" key="1">
    <citation type="submission" date="2020-05" db="EMBL/GenBank/DDBJ databases">
        <title>Mycena genomes resolve the evolution of fungal bioluminescence.</title>
        <authorList>
            <person name="Tsai I.J."/>
        </authorList>
    </citation>
    <scope>NUCLEOTIDE SEQUENCE</scope>
    <source>
        <strain evidence="2">171206Taipei</strain>
    </source>
</reference>
<evidence type="ECO:0000313" key="2">
    <source>
        <dbReference type="EMBL" id="KAF7297136.1"/>
    </source>
</evidence>
<dbReference type="EMBL" id="JACAZF010000008">
    <property type="protein sequence ID" value="KAF7297136.1"/>
    <property type="molecule type" value="Genomic_DNA"/>
</dbReference>
<dbReference type="GeneID" id="59348599"/>
<dbReference type="AlphaFoldDB" id="A0A8H6VZ32"/>
<feature type="compositionally biased region" description="Low complexity" evidence="1">
    <location>
        <begin position="85"/>
        <end position="100"/>
    </location>
</feature>
<name>A0A8H6VZ32_9AGAR</name>
<sequence length="136" mass="14237">MPAPVQPPSETHHDSHSYGKQPNANALHRDALLQALGTILSPKRPALTGRSSSTSTVESSRSSSGTASPAHGHHPTQPHPHSPLAEMPTTLPMTEESTTTPPAPPNTPIAAPRAKIIDSLKSKNGAWDALIHGSFS</sequence>
<evidence type="ECO:0000313" key="3">
    <source>
        <dbReference type="Proteomes" id="UP000636479"/>
    </source>
</evidence>
<evidence type="ECO:0000256" key="1">
    <source>
        <dbReference type="SAM" id="MobiDB-lite"/>
    </source>
</evidence>
<gene>
    <name evidence="2" type="ORF">MIND_00946500</name>
</gene>
<protein>
    <submittedName>
        <fullName evidence="2">Uncharacterized protein</fullName>
    </submittedName>
</protein>
<feature type="region of interest" description="Disordered" evidence="1">
    <location>
        <begin position="1"/>
        <end position="116"/>
    </location>
</feature>
<proteinExistence type="predicted"/>